<evidence type="ECO:0000256" key="1">
    <source>
        <dbReference type="SAM" id="MobiDB-lite"/>
    </source>
</evidence>
<feature type="region of interest" description="Disordered" evidence="1">
    <location>
        <begin position="86"/>
        <end position="122"/>
    </location>
</feature>
<dbReference type="EMBL" id="JAACNO010002552">
    <property type="protein sequence ID" value="KAF4132362.1"/>
    <property type="molecule type" value="Genomic_DNA"/>
</dbReference>
<organism evidence="2 4">
    <name type="scientific">Phytophthora infestans</name>
    <name type="common">Potato late blight agent</name>
    <name type="synonym">Botrytis infestans</name>
    <dbReference type="NCBI Taxonomy" id="4787"/>
    <lineage>
        <taxon>Eukaryota</taxon>
        <taxon>Sar</taxon>
        <taxon>Stramenopiles</taxon>
        <taxon>Oomycota</taxon>
        <taxon>Peronosporomycetes</taxon>
        <taxon>Peronosporales</taxon>
        <taxon>Peronosporaceae</taxon>
        <taxon>Phytophthora</taxon>
    </lineage>
</organism>
<evidence type="ECO:0000313" key="3">
    <source>
        <dbReference type="EMBL" id="KAF4132362.1"/>
    </source>
</evidence>
<evidence type="ECO:0000313" key="2">
    <source>
        <dbReference type="EMBL" id="KAF4039370.1"/>
    </source>
</evidence>
<evidence type="ECO:0000313" key="4">
    <source>
        <dbReference type="Proteomes" id="UP000602510"/>
    </source>
</evidence>
<dbReference type="Proteomes" id="UP000602510">
    <property type="component" value="Unassembled WGS sequence"/>
</dbReference>
<accession>A0A833T917</accession>
<dbReference type="EMBL" id="WSZM01000176">
    <property type="protein sequence ID" value="KAF4039370.1"/>
    <property type="molecule type" value="Genomic_DNA"/>
</dbReference>
<keyword evidence="4" id="KW-1185">Reference proteome</keyword>
<name>A0A833T917_PHYIN</name>
<sequence length="122" mass="13744">MAEFGGNIIDDDTLLKLARPQKNQRLGGRHLTSLVFLLQSQLAAHTNQSIVVCFKANGDQHTLLQTIANESSRYAAQTVMTCARGIRERQAGNKPRSKRDKDVKALKEVRQRLRSMKPFEPN</sequence>
<feature type="compositionally biased region" description="Basic and acidic residues" evidence="1">
    <location>
        <begin position="99"/>
        <end position="111"/>
    </location>
</feature>
<proteinExistence type="predicted"/>
<comment type="caution">
    <text evidence="2">The sequence shown here is derived from an EMBL/GenBank/DDBJ whole genome shotgun (WGS) entry which is preliminary data.</text>
</comment>
<dbReference type="Proteomes" id="UP000704712">
    <property type="component" value="Unassembled WGS sequence"/>
</dbReference>
<dbReference type="AlphaFoldDB" id="A0A833T917"/>
<reference evidence="2" key="1">
    <citation type="submission" date="2020-04" db="EMBL/GenBank/DDBJ databases">
        <title>Hybrid Assembly of Korean Phytophthora infestans isolates.</title>
        <authorList>
            <person name="Prokchorchik M."/>
            <person name="Lee Y."/>
            <person name="Seo J."/>
            <person name="Cho J.-H."/>
            <person name="Park Y.-E."/>
            <person name="Jang D.-C."/>
            <person name="Im J.-S."/>
            <person name="Choi J.-G."/>
            <person name="Park H.-J."/>
            <person name="Lee G.-B."/>
            <person name="Lee Y.-G."/>
            <person name="Hong S.-Y."/>
            <person name="Cho K."/>
            <person name="Sohn K.H."/>
        </authorList>
    </citation>
    <scope>NUCLEOTIDE SEQUENCE</scope>
    <source>
        <strain evidence="2">KR_1_A1</strain>
        <strain evidence="3">KR_2_A2</strain>
    </source>
</reference>
<protein>
    <submittedName>
        <fullName evidence="2">Uncharacterized protein</fullName>
    </submittedName>
</protein>
<gene>
    <name evidence="2" type="ORF">GN244_ATG08504</name>
    <name evidence="3" type="ORF">GN958_ATG18479</name>
</gene>